<dbReference type="InterPro" id="IPR013785">
    <property type="entry name" value="Aldolase_TIM"/>
</dbReference>
<comment type="caution">
    <text evidence="9">The sequence shown here is derived from an EMBL/GenBank/DDBJ whole genome shotgun (WGS) entry which is preliminary data.</text>
</comment>
<dbReference type="STRING" id="200324.A0A2N5SBE5"/>
<dbReference type="GO" id="GO:0004557">
    <property type="term" value="F:alpha-galactosidase activity"/>
    <property type="evidence" value="ECO:0007669"/>
    <property type="project" value="UniProtKB-EC"/>
</dbReference>
<dbReference type="Proteomes" id="UP000235388">
    <property type="component" value="Unassembled WGS sequence"/>
</dbReference>
<evidence type="ECO:0000256" key="5">
    <source>
        <dbReference type="ARBA" id="ARBA00022801"/>
    </source>
</evidence>
<evidence type="ECO:0000256" key="3">
    <source>
        <dbReference type="ARBA" id="ARBA00012755"/>
    </source>
</evidence>
<dbReference type="GO" id="GO:0005975">
    <property type="term" value="P:carbohydrate metabolic process"/>
    <property type="evidence" value="ECO:0007669"/>
    <property type="project" value="InterPro"/>
</dbReference>
<evidence type="ECO:0000256" key="6">
    <source>
        <dbReference type="ARBA" id="ARBA00023295"/>
    </source>
</evidence>
<evidence type="ECO:0000256" key="1">
    <source>
        <dbReference type="ARBA" id="ARBA00001255"/>
    </source>
</evidence>
<dbReference type="PANTHER" id="PTHR11452:SF75">
    <property type="entry name" value="ALPHA-GALACTOSIDASE MEL1"/>
    <property type="match status" value="1"/>
</dbReference>
<dbReference type="Pfam" id="PF17801">
    <property type="entry name" value="Melibiase_C"/>
    <property type="match status" value="1"/>
</dbReference>
<reference evidence="9 10" key="1">
    <citation type="submission" date="2017-11" db="EMBL/GenBank/DDBJ databases">
        <title>De novo assembly and phasing of dikaryotic genomes from two isolates of Puccinia coronata f. sp. avenae, the causal agent of oat crown rust.</title>
        <authorList>
            <person name="Miller M.E."/>
            <person name="Zhang Y."/>
            <person name="Omidvar V."/>
            <person name="Sperschneider J."/>
            <person name="Schwessinger B."/>
            <person name="Raley C."/>
            <person name="Palmer J.M."/>
            <person name="Garnica D."/>
            <person name="Upadhyaya N."/>
            <person name="Rathjen J."/>
            <person name="Taylor J.M."/>
            <person name="Park R.F."/>
            <person name="Dodds P.N."/>
            <person name="Hirsch C.D."/>
            <person name="Kianian S.F."/>
            <person name="Figueroa M."/>
        </authorList>
    </citation>
    <scope>NUCLEOTIDE SEQUENCE [LARGE SCALE GENOMIC DNA]</scope>
    <source>
        <strain evidence="9">12NC29</strain>
    </source>
</reference>
<dbReference type="EMBL" id="PGCJ01001055">
    <property type="protein sequence ID" value="PLW10558.1"/>
    <property type="molecule type" value="Genomic_DNA"/>
</dbReference>
<dbReference type="PANTHER" id="PTHR11452">
    <property type="entry name" value="ALPHA-GALACTOSIDASE/ALPHA-N-ACETYLGALACTOSAMINIDASE"/>
    <property type="match status" value="1"/>
</dbReference>
<evidence type="ECO:0000256" key="2">
    <source>
        <dbReference type="ARBA" id="ARBA00009743"/>
    </source>
</evidence>
<dbReference type="PRINTS" id="PR00740">
    <property type="entry name" value="GLHYDRLASE27"/>
</dbReference>
<dbReference type="Gene3D" id="2.60.40.1180">
    <property type="entry name" value="Golgi alpha-mannosidase II"/>
    <property type="match status" value="1"/>
</dbReference>
<protein>
    <recommendedName>
        <fullName evidence="3 7">Alpha-galactosidase</fullName>
        <ecNumber evidence="3 7">3.2.1.22</ecNumber>
    </recommendedName>
    <alternativeName>
        <fullName evidence="7">Melibiase</fullName>
    </alternativeName>
</protein>
<keyword evidence="10" id="KW-1185">Reference proteome</keyword>
<comment type="similarity">
    <text evidence="2 7">Belongs to the glycosyl hydrolase 27 family.</text>
</comment>
<gene>
    <name evidence="9" type="ORF">PCANC_20834</name>
</gene>
<dbReference type="OrthoDB" id="2497659at2759"/>
<feature type="domain" description="Alpha galactosidase C-terminal" evidence="8">
    <location>
        <begin position="360"/>
        <end position="434"/>
    </location>
</feature>
<dbReference type="CDD" id="cd04081">
    <property type="entry name" value="CBM35_galactosidase-like"/>
    <property type="match status" value="1"/>
</dbReference>
<comment type="catalytic activity">
    <reaction evidence="1 7">
        <text>Hydrolysis of terminal, non-reducing alpha-D-galactose residues in alpha-D-galactosides, including galactose oligosaccharides, galactomannans and galactolipids.</text>
        <dbReference type="EC" id="3.2.1.22"/>
    </reaction>
</comment>
<dbReference type="Gene3D" id="3.20.20.70">
    <property type="entry name" value="Aldolase class I"/>
    <property type="match status" value="1"/>
</dbReference>
<name>A0A2N5SBE5_9BASI</name>
<dbReference type="AlphaFoldDB" id="A0A2N5SBE5"/>
<organism evidence="9 10">
    <name type="scientific">Puccinia coronata f. sp. avenae</name>
    <dbReference type="NCBI Taxonomy" id="200324"/>
    <lineage>
        <taxon>Eukaryota</taxon>
        <taxon>Fungi</taxon>
        <taxon>Dikarya</taxon>
        <taxon>Basidiomycota</taxon>
        <taxon>Pucciniomycotina</taxon>
        <taxon>Pucciniomycetes</taxon>
        <taxon>Pucciniales</taxon>
        <taxon>Pucciniaceae</taxon>
        <taxon>Puccinia</taxon>
    </lineage>
</organism>
<dbReference type="SUPFAM" id="SSF51011">
    <property type="entry name" value="Glycosyl hydrolase domain"/>
    <property type="match status" value="1"/>
</dbReference>
<dbReference type="EC" id="3.2.1.22" evidence="3 7"/>
<dbReference type="InterPro" id="IPR002241">
    <property type="entry name" value="Glyco_hydro_27"/>
</dbReference>
<dbReference type="InterPro" id="IPR013780">
    <property type="entry name" value="Glyco_hydro_b"/>
</dbReference>
<dbReference type="SUPFAM" id="SSF51445">
    <property type="entry name" value="(Trans)glycosidases"/>
    <property type="match status" value="1"/>
</dbReference>
<evidence type="ECO:0000256" key="7">
    <source>
        <dbReference type="RuleBase" id="RU361168"/>
    </source>
</evidence>
<dbReference type="InterPro" id="IPR041233">
    <property type="entry name" value="Melibiase_C"/>
</dbReference>
<evidence type="ECO:0000256" key="4">
    <source>
        <dbReference type="ARBA" id="ARBA00022729"/>
    </source>
</evidence>
<keyword evidence="5 7" id="KW-0378">Hydrolase</keyword>
<dbReference type="InterPro" id="IPR017853">
    <property type="entry name" value="GH"/>
</dbReference>
<evidence type="ECO:0000313" key="10">
    <source>
        <dbReference type="Proteomes" id="UP000235388"/>
    </source>
</evidence>
<keyword evidence="4" id="KW-0732">Signal</keyword>
<sequence>MPARSLSLKRELEDIHSASETKTIALFSPRLTQDASPSASDTESSRILAFDQAHQKTGPKAPAGPKPAMGWNSFWPLGCGKQVKEDNLSKQAGLLVEKGLNKAGYTTVIIECGWEDWPSSDGSPNIKESAFSEGIDRFSDDLNSKGLRLGLGTWAGNQLCKRNPHEKFHGGDIPKDLKRYVSTLADRGMMYLSHRPCDLASPNRLQDPNQAKELNSRYIQMEDAIHDSGKEIFYATGQWGASPDVNRQLQANSWKVADDTRDNWNSLIRTMNALAPFAPKAGPGSFIDLGLLQLGNNKMTDPEKITQFTFWAAAKSPLIFSTDLSQLDQYYTDILTRPEIISINQDDLGKSITLNRRYSGEKDIWSAPLSDGSTVAVIVNWENQVAQKSIKMSDLGFSSARVTDIWTGKDYGTFNDTVQYSQYSGPHGSLLLKLTETKPAPKRNLKRFPAEVADAMGSARLKDVNPKAKAISMISPNGGGGVRWNNIPGGPAKGDVLVSIDFINADLATGDGDDSKLNFKRTVFTINDTDKVYVDFPISGLLWEDVYEGFLVSLPLNPGDNRVLIEGVDDWAPDFVCLSVEQTADQQPSSS</sequence>
<dbReference type="Pfam" id="PF16499">
    <property type="entry name" value="Melibiase_2"/>
    <property type="match status" value="1"/>
</dbReference>
<evidence type="ECO:0000259" key="8">
    <source>
        <dbReference type="Pfam" id="PF17801"/>
    </source>
</evidence>
<keyword evidence="6 7" id="KW-0326">Glycosidase</keyword>
<evidence type="ECO:0000313" key="9">
    <source>
        <dbReference type="EMBL" id="PLW10558.1"/>
    </source>
</evidence>
<accession>A0A2N5SBE5</accession>
<proteinExistence type="inferred from homology"/>
<dbReference type="CDD" id="cd14792">
    <property type="entry name" value="GH27"/>
    <property type="match status" value="1"/>
</dbReference>
<keyword evidence="7" id="KW-1015">Disulfide bond</keyword>